<dbReference type="EMBL" id="JAEUBE010000158">
    <property type="protein sequence ID" value="KAH3668351.1"/>
    <property type="molecule type" value="Genomic_DNA"/>
</dbReference>
<comment type="caution">
    <text evidence="1">The sequence shown here is derived from an EMBL/GenBank/DDBJ whole genome shotgun (WGS) entry which is preliminary data.</text>
</comment>
<protein>
    <submittedName>
        <fullName evidence="1">Uncharacterized protein</fullName>
    </submittedName>
</protein>
<dbReference type="Proteomes" id="UP000769157">
    <property type="component" value="Unassembled WGS sequence"/>
</dbReference>
<proteinExistence type="predicted"/>
<evidence type="ECO:0000313" key="2">
    <source>
        <dbReference type="Proteomes" id="UP000769157"/>
    </source>
</evidence>
<accession>A0A9P8PAU6</accession>
<dbReference type="RefSeq" id="XP_046062765.1">
    <property type="nucleotide sequence ID" value="XM_046202939.1"/>
</dbReference>
<organism evidence="1 2">
    <name type="scientific">Ogataea philodendri</name>
    <dbReference type="NCBI Taxonomy" id="1378263"/>
    <lineage>
        <taxon>Eukaryota</taxon>
        <taxon>Fungi</taxon>
        <taxon>Dikarya</taxon>
        <taxon>Ascomycota</taxon>
        <taxon>Saccharomycotina</taxon>
        <taxon>Pichiomycetes</taxon>
        <taxon>Pichiales</taxon>
        <taxon>Pichiaceae</taxon>
        <taxon>Ogataea</taxon>
    </lineage>
</organism>
<keyword evidence="2" id="KW-1185">Reference proteome</keyword>
<dbReference type="AlphaFoldDB" id="A0A9P8PAU6"/>
<sequence>MLPSSTPPFTNILLHNLIKILINGSSIGEPEIQNLDVGAVVLLNSSNAPAEVRLHLPNLAVHVVKQISDELTGLCIPHLHHSIGAGDNEVVVVLDTRDGTAVATQNVFHVSRVRIPDSHRRVCRSRHQCVLGKSDQSNKVLVAFQDGGCLASVQIPDPHSVVGRTRYTPVFLHVQDTAVNLVGVTRKHPFAVSSTEVPDTGIGIVTSVQQDVGEPTNGANRSVVATQNLHQILVEVLIQIDWLVWQLVVLSSDWFQDVQTSHSRGVTTENMGTLSLLDIPDPHRTVCGSCSQDVSQVFHCPHSSCMAREHRSKLTGVCIVDGDGMIVGTSNYLFVVELQTCNYIGALPWQSNTTRLEAGISPSFADRKSASVHQFSELATVETLVDIFHPVVFTIKLFGTGHESVSEKQVFPEIIAKDLHGDFGWQQRDQIFPERAPYEVLERGQCCSIGFLKQGPENMVDFRGATRKHADHLGNELDQLCFLLNSLNGLAFGGVLVQLLHVARLYRGRARRGKWQLLELVAEVGRGVDDVV</sequence>
<reference evidence="1" key="2">
    <citation type="submission" date="2021-01" db="EMBL/GenBank/DDBJ databases">
        <authorList>
            <person name="Schikora-Tamarit M.A."/>
        </authorList>
    </citation>
    <scope>NUCLEOTIDE SEQUENCE</scope>
    <source>
        <strain evidence="1">CBS6075</strain>
    </source>
</reference>
<reference evidence="1" key="1">
    <citation type="journal article" date="2021" name="Open Biol.">
        <title>Shared evolutionary footprints suggest mitochondrial oxidative damage underlies multiple complex I losses in fungi.</title>
        <authorList>
            <person name="Schikora-Tamarit M.A."/>
            <person name="Marcet-Houben M."/>
            <person name="Nosek J."/>
            <person name="Gabaldon T."/>
        </authorList>
    </citation>
    <scope>NUCLEOTIDE SEQUENCE</scope>
    <source>
        <strain evidence="1">CBS6075</strain>
    </source>
</reference>
<evidence type="ECO:0000313" key="1">
    <source>
        <dbReference type="EMBL" id="KAH3668351.1"/>
    </source>
</evidence>
<gene>
    <name evidence="1" type="ORF">OGAPHI_002105</name>
</gene>
<dbReference type="GeneID" id="70234072"/>
<name>A0A9P8PAU6_9ASCO</name>